<organism evidence="1 2">
    <name type="scientific">Araneus ventricosus</name>
    <name type="common">Orbweaver spider</name>
    <name type="synonym">Epeira ventricosa</name>
    <dbReference type="NCBI Taxonomy" id="182803"/>
    <lineage>
        <taxon>Eukaryota</taxon>
        <taxon>Metazoa</taxon>
        <taxon>Ecdysozoa</taxon>
        <taxon>Arthropoda</taxon>
        <taxon>Chelicerata</taxon>
        <taxon>Arachnida</taxon>
        <taxon>Araneae</taxon>
        <taxon>Araneomorphae</taxon>
        <taxon>Entelegynae</taxon>
        <taxon>Araneoidea</taxon>
        <taxon>Araneidae</taxon>
        <taxon>Araneus</taxon>
    </lineage>
</organism>
<evidence type="ECO:0000313" key="1">
    <source>
        <dbReference type="EMBL" id="GBM75975.1"/>
    </source>
</evidence>
<proteinExistence type="predicted"/>
<dbReference type="EMBL" id="BGPR01106318">
    <property type="protein sequence ID" value="GBM75975.1"/>
    <property type="molecule type" value="Genomic_DNA"/>
</dbReference>
<accession>A0A4Y2IE95</accession>
<keyword evidence="2" id="KW-1185">Reference proteome</keyword>
<comment type="caution">
    <text evidence="1">The sequence shown here is derived from an EMBL/GenBank/DDBJ whole genome shotgun (WGS) entry which is preliminary data.</text>
</comment>
<sequence length="139" mass="15012">KLLSNVGHSEKIVTLLGPHNFCYHFLASSSQVALLQHSPLSTQPYPDRAFTPSTAISCRALSPQRPSCRHSPLTAILIAGQSPLRFRRTSAAIFAAVTPLSAIPAGHPLSGYSAEFLSHGVLQEQYLTTFCMSSQQYAS</sequence>
<dbReference type="AlphaFoldDB" id="A0A4Y2IE95"/>
<feature type="non-terminal residue" evidence="1">
    <location>
        <position position="1"/>
    </location>
</feature>
<name>A0A4Y2IE95_ARAVE</name>
<protein>
    <submittedName>
        <fullName evidence="1">Uncharacterized protein</fullName>
    </submittedName>
</protein>
<reference evidence="1 2" key="1">
    <citation type="journal article" date="2019" name="Sci. Rep.">
        <title>Orb-weaving spider Araneus ventricosus genome elucidates the spidroin gene catalogue.</title>
        <authorList>
            <person name="Kono N."/>
            <person name="Nakamura H."/>
            <person name="Ohtoshi R."/>
            <person name="Moran D.A.P."/>
            <person name="Shinohara A."/>
            <person name="Yoshida Y."/>
            <person name="Fujiwara M."/>
            <person name="Mori M."/>
            <person name="Tomita M."/>
            <person name="Arakawa K."/>
        </authorList>
    </citation>
    <scope>NUCLEOTIDE SEQUENCE [LARGE SCALE GENOMIC DNA]</scope>
</reference>
<evidence type="ECO:0000313" key="2">
    <source>
        <dbReference type="Proteomes" id="UP000499080"/>
    </source>
</evidence>
<gene>
    <name evidence="1" type="ORF">AVEN_111893_1</name>
</gene>
<dbReference type="Proteomes" id="UP000499080">
    <property type="component" value="Unassembled WGS sequence"/>
</dbReference>